<accession>A0A5A9G6W9</accession>
<evidence type="ECO:0000313" key="1">
    <source>
        <dbReference type="EMBL" id="KAA0588999.1"/>
    </source>
</evidence>
<keyword evidence="2" id="KW-1185">Reference proteome</keyword>
<dbReference type="AlphaFoldDB" id="A0A5A9G6W9"/>
<sequence>MNRATQPAFKIRTAEPPFQLTFTLRCNTRPASGKGRDYAATAKKSAHRIIELRHFRKHRRRPRKTACIQH</sequence>
<gene>
    <name evidence="1" type="ORF">FZ942_32550</name>
</gene>
<name>A0A5A9G6W9_AZOLI</name>
<dbReference type="Proteomes" id="UP000324927">
    <property type="component" value="Unassembled WGS sequence"/>
</dbReference>
<comment type="caution">
    <text evidence="1">The sequence shown here is derived from an EMBL/GenBank/DDBJ whole genome shotgun (WGS) entry which is preliminary data.</text>
</comment>
<dbReference type="OrthoDB" id="9996536at2"/>
<organism evidence="1 2">
    <name type="scientific">Azospirillum lipoferum</name>
    <dbReference type="NCBI Taxonomy" id="193"/>
    <lineage>
        <taxon>Bacteria</taxon>
        <taxon>Pseudomonadati</taxon>
        <taxon>Pseudomonadota</taxon>
        <taxon>Alphaproteobacteria</taxon>
        <taxon>Rhodospirillales</taxon>
        <taxon>Azospirillaceae</taxon>
        <taxon>Azospirillum</taxon>
    </lineage>
</organism>
<dbReference type="EMBL" id="VTTN01000025">
    <property type="protein sequence ID" value="KAA0588999.1"/>
    <property type="molecule type" value="Genomic_DNA"/>
</dbReference>
<evidence type="ECO:0000313" key="2">
    <source>
        <dbReference type="Proteomes" id="UP000324927"/>
    </source>
</evidence>
<protein>
    <submittedName>
        <fullName evidence="1">Uncharacterized protein</fullName>
    </submittedName>
</protein>
<proteinExistence type="predicted"/>
<reference evidence="1 2" key="1">
    <citation type="submission" date="2019-08" db="EMBL/GenBank/DDBJ databases">
        <authorList>
            <person name="Grouzdev D."/>
            <person name="Tikhonova E."/>
            <person name="Kravchenko I."/>
        </authorList>
    </citation>
    <scope>NUCLEOTIDE SEQUENCE [LARGE SCALE GENOMIC DNA]</scope>
    <source>
        <strain evidence="1 2">59b</strain>
    </source>
</reference>